<proteinExistence type="predicted"/>
<evidence type="ECO:0000256" key="1">
    <source>
        <dbReference type="ARBA" id="ARBA00022679"/>
    </source>
</evidence>
<dbReference type="CDD" id="cd03809">
    <property type="entry name" value="GT4_MtfB-like"/>
    <property type="match status" value="1"/>
</dbReference>
<dbReference type="Proteomes" id="UP000178187">
    <property type="component" value="Unassembled WGS sequence"/>
</dbReference>
<feature type="domain" description="Glycosyltransferase subfamily 4-like N-terminal" evidence="3">
    <location>
        <begin position="29"/>
        <end position="157"/>
    </location>
</feature>
<evidence type="ECO:0000259" key="2">
    <source>
        <dbReference type="Pfam" id="PF00534"/>
    </source>
</evidence>
<dbReference type="SUPFAM" id="SSF53756">
    <property type="entry name" value="UDP-Glycosyltransferase/glycogen phosphorylase"/>
    <property type="match status" value="1"/>
</dbReference>
<evidence type="ECO:0000313" key="5">
    <source>
        <dbReference type="Proteomes" id="UP000178187"/>
    </source>
</evidence>
<dbReference type="GO" id="GO:0016757">
    <property type="term" value="F:glycosyltransferase activity"/>
    <property type="evidence" value="ECO:0007669"/>
    <property type="project" value="InterPro"/>
</dbReference>
<evidence type="ECO:0000313" key="4">
    <source>
        <dbReference type="EMBL" id="OGW97951.1"/>
    </source>
</evidence>
<dbReference type="FunFam" id="3.40.50.2000:FF:000119">
    <property type="entry name" value="Glycosyl transferase group 1"/>
    <property type="match status" value="1"/>
</dbReference>
<name>A0A1G1KYK2_9BACT</name>
<dbReference type="EMBL" id="MHFR01000037">
    <property type="protein sequence ID" value="OGW97951.1"/>
    <property type="molecule type" value="Genomic_DNA"/>
</dbReference>
<comment type="caution">
    <text evidence="4">The sequence shown here is derived from an EMBL/GenBank/DDBJ whole genome shotgun (WGS) entry which is preliminary data.</text>
</comment>
<evidence type="ECO:0008006" key="6">
    <source>
        <dbReference type="Google" id="ProtNLM"/>
    </source>
</evidence>
<dbReference type="Gene3D" id="3.40.50.2000">
    <property type="entry name" value="Glycogen Phosphorylase B"/>
    <property type="match status" value="2"/>
</dbReference>
<reference evidence="4 5" key="1">
    <citation type="journal article" date="2016" name="Nat. Commun.">
        <title>Thousands of microbial genomes shed light on interconnected biogeochemical processes in an aquifer system.</title>
        <authorList>
            <person name="Anantharaman K."/>
            <person name="Brown C.T."/>
            <person name="Hug L.A."/>
            <person name="Sharon I."/>
            <person name="Castelle C.J."/>
            <person name="Probst A.J."/>
            <person name="Thomas B.C."/>
            <person name="Singh A."/>
            <person name="Wilkins M.J."/>
            <person name="Karaoz U."/>
            <person name="Brodie E.L."/>
            <person name="Williams K.H."/>
            <person name="Hubbard S.S."/>
            <person name="Banfield J.F."/>
        </authorList>
    </citation>
    <scope>NUCLEOTIDE SEQUENCE [LARGE SCALE GENOMIC DNA]</scope>
</reference>
<sequence length="356" mass="41005">MKIGIDCQALENQQSGLGRYTEQLLSYFRPPTTGHEILSFKKPSKIGSRTYDRLIWENIYLPKVARKNKVDILHTPAFCMPYIKGRWKAIVTIHDLIGAKFPEHLSFASRCYWSQWLPYVNRKADLIIADSECTKKDIMELMKVPEHKIRVIYLAADKQFKPCPKNDSLARCEKYNIPQPYILFLGNVEPRKNLPRLIRSFSTLRRKNKIQHSLVIAGSRSWKYPEIDHVIRETETGAFIKFLNYVDEKDLVYLYNGADLFVYPSIYEGFGLPLLEAMQCGVPVLTSNVSSMPEVGGDAVFYINPSNEGELADGIYTILSNTTVMKKLREKGLEQIRKFNWEITAQQTLKAYETMG</sequence>
<gene>
    <name evidence="4" type="ORF">A3G33_06860</name>
</gene>
<dbReference type="AlphaFoldDB" id="A0A1G1KYK2"/>
<dbReference type="Pfam" id="PF00534">
    <property type="entry name" value="Glycos_transf_1"/>
    <property type="match status" value="1"/>
</dbReference>
<feature type="domain" description="Glycosyl transferase family 1" evidence="2">
    <location>
        <begin position="179"/>
        <end position="332"/>
    </location>
</feature>
<keyword evidence="1" id="KW-0808">Transferase</keyword>
<dbReference type="PANTHER" id="PTHR46401">
    <property type="entry name" value="GLYCOSYLTRANSFERASE WBBK-RELATED"/>
    <property type="match status" value="1"/>
</dbReference>
<dbReference type="InterPro" id="IPR028098">
    <property type="entry name" value="Glyco_trans_4-like_N"/>
</dbReference>
<evidence type="ECO:0000259" key="3">
    <source>
        <dbReference type="Pfam" id="PF13439"/>
    </source>
</evidence>
<organism evidence="4 5">
    <name type="scientific">Candidatus Danuiimicrobium aquiferis</name>
    <dbReference type="NCBI Taxonomy" id="1801832"/>
    <lineage>
        <taxon>Bacteria</taxon>
        <taxon>Pseudomonadati</taxon>
        <taxon>Candidatus Omnitrophota</taxon>
        <taxon>Candidatus Danuiimicrobium</taxon>
    </lineage>
</organism>
<dbReference type="InterPro" id="IPR001296">
    <property type="entry name" value="Glyco_trans_1"/>
</dbReference>
<accession>A0A1G1KYK2</accession>
<dbReference type="PANTHER" id="PTHR46401:SF2">
    <property type="entry name" value="GLYCOSYLTRANSFERASE WBBK-RELATED"/>
    <property type="match status" value="1"/>
</dbReference>
<dbReference type="GO" id="GO:0009103">
    <property type="term" value="P:lipopolysaccharide biosynthetic process"/>
    <property type="evidence" value="ECO:0007669"/>
    <property type="project" value="TreeGrafter"/>
</dbReference>
<dbReference type="Pfam" id="PF13439">
    <property type="entry name" value="Glyco_transf_4"/>
    <property type="match status" value="1"/>
</dbReference>
<protein>
    <recommendedName>
        <fullName evidence="6">Glycosyl transferase family 1</fullName>
    </recommendedName>
</protein>